<dbReference type="GO" id="GO:0005200">
    <property type="term" value="F:structural constituent of cytoskeleton"/>
    <property type="evidence" value="ECO:0007669"/>
    <property type="project" value="TreeGrafter"/>
</dbReference>
<dbReference type="PROSITE" id="PS51774">
    <property type="entry name" value="NAB"/>
    <property type="match status" value="1"/>
</dbReference>
<dbReference type="GO" id="GO:0003779">
    <property type="term" value="F:actin binding"/>
    <property type="evidence" value="ECO:0007669"/>
    <property type="project" value="InterPro"/>
</dbReference>
<evidence type="ECO:0000259" key="4">
    <source>
        <dbReference type="PROSITE" id="PS51774"/>
    </source>
</evidence>
<dbReference type="PANTHER" id="PTHR47357">
    <property type="entry name" value="COP1-INTERACTIVE PROTEIN 1"/>
    <property type="match status" value="1"/>
</dbReference>
<keyword evidence="1 2" id="KW-0175">Coiled coil</keyword>
<keyword evidence="6" id="KW-1185">Reference proteome</keyword>
<protein>
    <recommendedName>
        <fullName evidence="4">NAB domain-containing protein</fullName>
    </recommendedName>
</protein>
<dbReference type="Pfam" id="PF07765">
    <property type="entry name" value="KIP1"/>
    <property type="match status" value="1"/>
</dbReference>
<reference evidence="5" key="1">
    <citation type="submission" date="2023-07" db="EMBL/GenBank/DDBJ databases">
        <title>draft genome sequence of fig (Ficus carica).</title>
        <authorList>
            <person name="Takahashi T."/>
            <person name="Nishimura K."/>
        </authorList>
    </citation>
    <scope>NUCLEOTIDE SEQUENCE</scope>
</reference>
<evidence type="ECO:0000256" key="3">
    <source>
        <dbReference type="SAM" id="MobiDB-lite"/>
    </source>
</evidence>
<dbReference type="AlphaFoldDB" id="A0AA88CVB2"/>
<feature type="compositionally biased region" description="Basic and acidic residues" evidence="3">
    <location>
        <begin position="204"/>
        <end position="224"/>
    </location>
</feature>
<gene>
    <name evidence="5" type="ORF">TIFTF001_003354</name>
</gene>
<organism evidence="5 6">
    <name type="scientific">Ficus carica</name>
    <name type="common">Common fig</name>
    <dbReference type="NCBI Taxonomy" id="3494"/>
    <lineage>
        <taxon>Eukaryota</taxon>
        <taxon>Viridiplantae</taxon>
        <taxon>Streptophyta</taxon>
        <taxon>Embryophyta</taxon>
        <taxon>Tracheophyta</taxon>
        <taxon>Spermatophyta</taxon>
        <taxon>Magnoliopsida</taxon>
        <taxon>eudicotyledons</taxon>
        <taxon>Gunneridae</taxon>
        <taxon>Pentapetalae</taxon>
        <taxon>rosids</taxon>
        <taxon>fabids</taxon>
        <taxon>Rosales</taxon>
        <taxon>Moraceae</taxon>
        <taxon>Ficeae</taxon>
        <taxon>Ficus</taxon>
    </lineage>
</organism>
<feature type="region of interest" description="Disordered" evidence="3">
    <location>
        <begin position="198"/>
        <end position="224"/>
    </location>
</feature>
<dbReference type="PANTHER" id="PTHR47357:SF4">
    <property type="entry name" value="MYOSIN HEAVY CHAIN-LIKE PROTEIN"/>
    <property type="match status" value="1"/>
</dbReference>
<name>A0AA88CVB2_FICCA</name>
<dbReference type="Proteomes" id="UP001187192">
    <property type="component" value="Unassembled WGS sequence"/>
</dbReference>
<accession>A0AA88CVB2</accession>
<feature type="coiled-coil region" evidence="2">
    <location>
        <begin position="495"/>
        <end position="564"/>
    </location>
</feature>
<dbReference type="GO" id="GO:0005856">
    <property type="term" value="C:cytoskeleton"/>
    <property type="evidence" value="ECO:0007669"/>
    <property type="project" value="TreeGrafter"/>
</dbReference>
<sequence>MLTRLRELTKYFGNHVEPENVEELKRTKAEVEKNVTRILKLIKNEDQGKKERKRKASKKDTELLGLVENFYKEYESLCALYDNLIGNSGRTRKEKECLANSSSDSEYYSSEETDANNAKFESEAFSLEVAELKNELASVIEHNKNLKSQYDGLKIEADKKERESSALVKASEAQETQSLALIRELEGQLAGLKTEIQALQGQNRDQEPRREGNADEAKQQGEKRKAWRSRVLELETTLKDKEDENSILLKKLSENEDTFTSKVAEMMAQVSNLQVEVDSLQAKNSELVEILACERENGLAQVKELTDQKAELEVQLERKTAKISCDLVQRDSPNEELARKDLVEKKKVEEDQMQERANILEEERIANKRYLQVAEKKIEDLAEKFQTSFEDKLRLLYQRILVTEQLHNENKESHKLTKEKCEKESREVGEKIKGYENEVRKMKEISELAEYALNGLGLVVTKFEKENGNFLAQISKMSNEIQFAKRWVTGAIGEIKRLKHKLDCLVAHLDDKEEQEFLLRDKVWKLEAKVSKEGGEKLNLIQAISQLEKKVGKYERQIKDKDERLMSLGDEKREAIRQLCIMVDYHRDRFDHLKQQVSKMRLGRSTN</sequence>
<evidence type="ECO:0000313" key="6">
    <source>
        <dbReference type="Proteomes" id="UP001187192"/>
    </source>
</evidence>
<comment type="caution">
    <text evidence="5">The sequence shown here is derived from an EMBL/GenBank/DDBJ whole genome shotgun (WGS) entry which is preliminary data.</text>
</comment>
<evidence type="ECO:0000256" key="2">
    <source>
        <dbReference type="SAM" id="Coils"/>
    </source>
</evidence>
<dbReference type="EMBL" id="BTGU01000003">
    <property type="protein sequence ID" value="GMN31691.1"/>
    <property type="molecule type" value="Genomic_DNA"/>
</dbReference>
<evidence type="ECO:0000313" key="5">
    <source>
        <dbReference type="EMBL" id="GMN31691.1"/>
    </source>
</evidence>
<feature type="domain" description="NAB" evidence="4">
    <location>
        <begin position="8"/>
        <end position="88"/>
    </location>
</feature>
<dbReference type="InterPro" id="IPR011684">
    <property type="entry name" value="NAB"/>
</dbReference>
<evidence type="ECO:0000256" key="1">
    <source>
        <dbReference type="ARBA" id="ARBA00023054"/>
    </source>
</evidence>
<proteinExistence type="predicted"/>